<feature type="transmembrane region" description="Helical" evidence="1">
    <location>
        <begin position="116"/>
        <end position="136"/>
    </location>
</feature>
<keyword evidence="3" id="KW-1185">Reference proteome</keyword>
<protein>
    <recommendedName>
        <fullName evidence="4">DoxX family protein</fullName>
    </recommendedName>
</protein>
<evidence type="ECO:0008006" key="4">
    <source>
        <dbReference type="Google" id="ProtNLM"/>
    </source>
</evidence>
<evidence type="ECO:0000256" key="1">
    <source>
        <dbReference type="SAM" id="Phobius"/>
    </source>
</evidence>
<evidence type="ECO:0000313" key="3">
    <source>
        <dbReference type="Proteomes" id="UP000325003"/>
    </source>
</evidence>
<name>A0A5B1L7T1_9ACTN</name>
<feature type="transmembrane region" description="Helical" evidence="1">
    <location>
        <begin position="61"/>
        <end position="79"/>
    </location>
</feature>
<dbReference type="RefSeq" id="WP_149730066.1">
    <property type="nucleotide sequence ID" value="NZ_VUJV01000008.1"/>
</dbReference>
<comment type="caution">
    <text evidence="2">The sequence shown here is derived from an EMBL/GenBank/DDBJ whole genome shotgun (WGS) entry which is preliminary data.</text>
</comment>
<feature type="transmembrane region" description="Helical" evidence="1">
    <location>
        <begin position="12"/>
        <end position="30"/>
    </location>
</feature>
<reference evidence="2 3" key="2">
    <citation type="submission" date="2019-09" db="EMBL/GenBank/DDBJ databases">
        <authorList>
            <person name="Jin C."/>
        </authorList>
    </citation>
    <scope>NUCLEOTIDE SEQUENCE [LARGE SCALE GENOMIC DNA]</scope>
    <source>
        <strain evidence="2 3">BN130099</strain>
    </source>
</reference>
<keyword evidence="1" id="KW-0472">Membrane</keyword>
<evidence type="ECO:0000313" key="2">
    <source>
        <dbReference type="EMBL" id="KAA1415840.1"/>
    </source>
</evidence>
<accession>A0A5B1L7T1</accession>
<organism evidence="2 3">
    <name type="scientific">Nocardioides humilatus</name>
    <dbReference type="NCBI Taxonomy" id="2607660"/>
    <lineage>
        <taxon>Bacteria</taxon>
        <taxon>Bacillati</taxon>
        <taxon>Actinomycetota</taxon>
        <taxon>Actinomycetes</taxon>
        <taxon>Propionibacteriales</taxon>
        <taxon>Nocardioidaceae</taxon>
        <taxon>Nocardioides</taxon>
    </lineage>
</organism>
<gene>
    <name evidence="2" type="ORF">F0U44_19560</name>
</gene>
<dbReference type="EMBL" id="VUJV01000008">
    <property type="protein sequence ID" value="KAA1415840.1"/>
    <property type="molecule type" value="Genomic_DNA"/>
</dbReference>
<proteinExistence type="predicted"/>
<keyword evidence="1" id="KW-1133">Transmembrane helix</keyword>
<reference evidence="2 3" key="1">
    <citation type="submission" date="2019-09" db="EMBL/GenBank/DDBJ databases">
        <title>Nocardioides panacisoli sp. nov., isolated from the soil of a ginseng field.</title>
        <authorList>
            <person name="Cho C."/>
        </authorList>
    </citation>
    <scope>NUCLEOTIDE SEQUENCE [LARGE SCALE GENOMIC DNA]</scope>
    <source>
        <strain evidence="2 3">BN130099</strain>
    </source>
</reference>
<feature type="transmembrane region" description="Helical" evidence="1">
    <location>
        <begin position="86"/>
        <end position="104"/>
    </location>
</feature>
<dbReference type="AlphaFoldDB" id="A0A5B1L7T1"/>
<keyword evidence="1" id="KW-0812">Transmembrane</keyword>
<dbReference type="Proteomes" id="UP000325003">
    <property type="component" value="Unassembled WGS sequence"/>
</dbReference>
<sequence length="150" mass="15068">MASPTSLVPLRVFAAAIALPQAVIGVWAVLSPRGWFDDFPGIGPALAAAEPPFNAHLVTDAGSGFLATGVLLLGASLVGGLAEIRVAAIGYLLFCVPHLVWHAAHPSDLLAAGNDVLNVVLIGAQAAGALLLIVLASRGGGVRAPEPTQA</sequence>